<comment type="caution">
    <text evidence="1">The sequence shown here is derived from an EMBL/GenBank/DDBJ whole genome shotgun (WGS) entry which is preliminary data.</text>
</comment>
<name>A0ACB9QRY6_9MYRT</name>
<protein>
    <submittedName>
        <fullName evidence="1">Uncharacterized protein</fullName>
    </submittedName>
</protein>
<keyword evidence="2" id="KW-1185">Reference proteome</keyword>
<reference evidence="2" key="1">
    <citation type="journal article" date="2023" name="Front. Plant Sci.">
        <title>Chromosomal-level genome assembly of Melastoma candidum provides insights into trichome evolution.</title>
        <authorList>
            <person name="Zhong Y."/>
            <person name="Wu W."/>
            <person name="Sun C."/>
            <person name="Zou P."/>
            <person name="Liu Y."/>
            <person name="Dai S."/>
            <person name="Zhou R."/>
        </authorList>
    </citation>
    <scope>NUCLEOTIDE SEQUENCE [LARGE SCALE GENOMIC DNA]</scope>
</reference>
<evidence type="ECO:0000313" key="1">
    <source>
        <dbReference type="EMBL" id="KAI4368942.1"/>
    </source>
</evidence>
<sequence>MSHQGSDTDNKIWRESSYKFWGRGPPEEFDFQPRGKTEEAGQDPPTRLIGQFLHRQNASGDFSLDIDLEMQELREETEPTLPPVAEESPSPSPLNGRPSKASKVSFDEELRNGDGGGGGGGDDYRVVRCTSNASFRSSDSFKRKSRVLTPKSNKSRLLDPPQSDQPPSETRSTRSGMLTRRVDEEDEDDPFSGEDLPEEYKKAKVDLLVVLEWVSLILLVGSLVCSRTVPYLKEKTLWKLKLWKWEVMVLVLICGRLVSSWGIRVIVFFIERNFLLRKRVLYFVYGLRKAVQNCLWLGQVLVAWHFLFNKKVARETDFLTVYYITKVLVCLIVGTLIWLVKTLVVKALASSFHVSTYFERIQESLFNQYVIETLSGPPLVEIRRADEEVVNINNEVEKLKKAGASVPSEIGSALMSARGSRRIAKSPLRGTGKGEDGITVDHLHKLSPRNVSAWNMKRLINLVRRGHLTTLDEQITHDEPCTPISSESEAKVAAKRIFLNVAQQGSRYIFIEDLMRFMVEDEAMKTMSLFEGASESHMISKSSLKSWVVKAFRERRALALSLDDTKTAVNKLHHMVNTLVGIVVLIICLQIMGIATKKFLLLVTSQLLLVVFIFGNSCKNTFESIIFLFVMHPFDVGDRCEVDGVEMVVEEMNILTTVFLRSDNLKIVIPNSVLATKAISNYYRSPDMGDAVEFSVHISVPAEKLAIMKQRITSYIEGKKEHWHPAPMIIIKNVEDLTRLGMAVWLRHRMNHQDMGEKWARRALLVEEMVMIFRELDIQYRLLPLDVNVRTGPSSWNAQSG</sequence>
<dbReference type="Proteomes" id="UP001057402">
    <property type="component" value="Chromosome 5"/>
</dbReference>
<gene>
    <name evidence="1" type="ORF">MLD38_017442</name>
</gene>
<dbReference type="EMBL" id="CM042884">
    <property type="protein sequence ID" value="KAI4368942.1"/>
    <property type="molecule type" value="Genomic_DNA"/>
</dbReference>
<proteinExistence type="predicted"/>
<organism evidence="1 2">
    <name type="scientific">Melastoma candidum</name>
    <dbReference type="NCBI Taxonomy" id="119954"/>
    <lineage>
        <taxon>Eukaryota</taxon>
        <taxon>Viridiplantae</taxon>
        <taxon>Streptophyta</taxon>
        <taxon>Embryophyta</taxon>
        <taxon>Tracheophyta</taxon>
        <taxon>Spermatophyta</taxon>
        <taxon>Magnoliopsida</taxon>
        <taxon>eudicotyledons</taxon>
        <taxon>Gunneridae</taxon>
        <taxon>Pentapetalae</taxon>
        <taxon>rosids</taxon>
        <taxon>malvids</taxon>
        <taxon>Myrtales</taxon>
        <taxon>Melastomataceae</taxon>
        <taxon>Melastomatoideae</taxon>
        <taxon>Melastomateae</taxon>
        <taxon>Melastoma</taxon>
    </lineage>
</organism>
<evidence type="ECO:0000313" key="2">
    <source>
        <dbReference type="Proteomes" id="UP001057402"/>
    </source>
</evidence>
<accession>A0ACB9QRY6</accession>